<gene>
    <name evidence="1" type="ORF">ASZ90_013845</name>
</gene>
<sequence length="65" mass="6946">MFAVQTITDPATCGLILSGSKLCKVKFPFVCSTEEPKGIAAPASLDIVEEGDTPPEVGKFWFLLT</sequence>
<organism evidence="1">
    <name type="scientific">hydrocarbon metagenome</name>
    <dbReference type="NCBI Taxonomy" id="938273"/>
    <lineage>
        <taxon>unclassified sequences</taxon>
        <taxon>metagenomes</taxon>
        <taxon>ecological metagenomes</taxon>
    </lineage>
</organism>
<protein>
    <submittedName>
        <fullName evidence="1">Uncharacterized protein</fullName>
    </submittedName>
</protein>
<accession>A0A0W8F6I9</accession>
<name>A0A0W8F6I9_9ZZZZ</name>
<dbReference type="AlphaFoldDB" id="A0A0W8F6I9"/>
<reference evidence="1" key="1">
    <citation type="journal article" date="2015" name="Proc. Natl. Acad. Sci. U.S.A.">
        <title>Networks of energetic and metabolic interactions define dynamics in microbial communities.</title>
        <authorList>
            <person name="Embree M."/>
            <person name="Liu J.K."/>
            <person name="Al-Bassam M.M."/>
            <person name="Zengler K."/>
        </authorList>
    </citation>
    <scope>NUCLEOTIDE SEQUENCE</scope>
</reference>
<comment type="caution">
    <text evidence="1">The sequence shown here is derived from an EMBL/GenBank/DDBJ whole genome shotgun (WGS) entry which is preliminary data.</text>
</comment>
<evidence type="ECO:0000313" key="1">
    <source>
        <dbReference type="EMBL" id="KUG16487.1"/>
    </source>
</evidence>
<proteinExistence type="predicted"/>
<dbReference type="EMBL" id="LNQE01001495">
    <property type="protein sequence ID" value="KUG16487.1"/>
    <property type="molecule type" value="Genomic_DNA"/>
</dbReference>